<accession>A0A8J7UK34</accession>
<dbReference type="InterPro" id="IPR001387">
    <property type="entry name" value="Cro/C1-type_HTH"/>
</dbReference>
<dbReference type="Proteomes" id="UP000666240">
    <property type="component" value="Unassembled WGS sequence"/>
</dbReference>
<keyword evidence="4" id="KW-1185">Reference proteome</keyword>
<feature type="domain" description="B transposition protein C-terminal" evidence="1">
    <location>
        <begin position="269"/>
        <end position="343"/>
    </location>
</feature>
<organism evidence="3 4">
    <name type="scientific">Tianweitania sediminis</name>
    <dbReference type="NCBI Taxonomy" id="1502156"/>
    <lineage>
        <taxon>Bacteria</taxon>
        <taxon>Pseudomonadati</taxon>
        <taxon>Pseudomonadota</taxon>
        <taxon>Alphaproteobacteria</taxon>
        <taxon>Hyphomicrobiales</taxon>
        <taxon>Phyllobacteriaceae</taxon>
        <taxon>Tianweitania</taxon>
    </lineage>
</organism>
<dbReference type="InterPro" id="IPR027417">
    <property type="entry name" value="P-loop_NTPase"/>
</dbReference>
<dbReference type="GO" id="GO:0016887">
    <property type="term" value="F:ATP hydrolysis activity"/>
    <property type="evidence" value="ECO:0007669"/>
    <property type="project" value="InterPro"/>
</dbReference>
<dbReference type="CDD" id="cd00093">
    <property type="entry name" value="HTH_XRE"/>
    <property type="match status" value="1"/>
</dbReference>
<dbReference type="Pfam" id="PF13401">
    <property type="entry name" value="AAA_22"/>
    <property type="match status" value="1"/>
</dbReference>
<dbReference type="PANTHER" id="PTHR35894">
    <property type="entry name" value="GENERAL SECRETION PATHWAY PROTEIN A-RELATED"/>
    <property type="match status" value="1"/>
</dbReference>
<proteinExistence type="predicted"/>
<dbReference type="InterPro" id="IPR049945">
    <property type="entry name" value="AAA_22"/>
</dbReference>
<dbReference type="InterPro" id="IPR052026">
    <property type="entry name" value="ExeA_AAA_ATPase_DNA-bind"/>
</dbReference>
<gene>
    <name evidence="3" type="ORF">J5Y06_12485</name>
</gene>
<comment type="caution">
    <text evidence="3">The sequence shown here is derived from an EMBL/GenBank/DDBJ whole genome shotgun (WGS) entry which is preliminary data.</text>
</comment>
<name>A0A8J7UK34_9HYPH</name>
<dbReference type="InterPro" id="IPR009084">
    <property type="entry name" value="B_transpositn_C"/>
</dbReference>
<evidence type="ECO:0000259" key="2">
    <source>
        <dbReference type="Pfam" id="PF13401"/>
    </source>
</evidence>
<dbReference type="GO" id="GO:0003677">
    <property type="term" value="F:DNA binding"/>
    <property type="evidence" value="ECO:0007669"/>
    <property type="project" value="InterPro"/>
</dbReference>
<reference evidence="3" key="1">
    <citation type="submission" date="2021-03" db="EMBL/GenBank/DDBJ databases">
        <title>Genome sequencing and assembly of Tianweitania sediminis.</title>
        <authorList>
            <person name="Chhetri G."/>
        </authorList>
    </citation>
    <scope>NUCLEOTIDE SEQUENCE</scope>
    <source>
        <strain evidence="3">Z8</strain>
    </source>
</reference>
<dbReference type="Gene3D" id="3.40.50.300">
    <property type="entry name" value="P-loop containing nucleotide triphosphate hydrolases"/>
    <property type="match status" value="1"/>
</dbReference>
<dbReference type="SUPFAM" id="SSF52540">
    <property type="entry name" value="P-loop containing nucleoside triphosphate hydrolases"/>
    <property type="match status" value="1"/>
</dbReference>
<dbReference type="GO" id="GO:0006313">
    <property type="term" value="P:DNA transposition"/>
    <property type="evidence" value="ECO:0007669"/>
    <property type="project" value="InterPro"/>
</dbReference>
<dbReference type="Gene3D" id="1.10.260.40">
    <property type="entry name" value="lambda repressor-like DNA-binding domains"/>
    <property type="match status" value="1"/>
</dbReference>
<dbReference type="Pfam" id="PF09077">
    <property type="entry name" value="Phage-MuB_C"/>
    <property type="match status" value="1"/>
</dbReference>
<dbReference type="RefSeq" id="WP_209335472.1">
    <property type="nucleotide sequence ID" value="NZ_JAGIYY010000003.1"/>
</dbReference>
<sequence length="350" mass="38828">MNEIVGTSQIRGAPVWERPLQGPDKGLSNRSETDIQQWWTLVDMVIAVATQNGWTKAEVARRIGMADGTFSQWFSGKYTGRLDNTNKQVQQWIDAVEETSGLAASIPSSPAFLKTKAAVEVIETLTWAQMAADMVIITLEAGMGKTVACRQFLGSRPHVFMATMSPHTKTVHGMLSELAAELDVMVHNPAKLKRAIGRRLERTGAGTLLIVDEAQNLTDEAVDQLRHFVDIYKCGVALVGNTEIYNRFRNRDDGKGGKEGPSFAQIKRRIGKRLQRTRPHEEDLRAFISAWNVSDPEAVKFLIGIGKKGGALGQIDKTMKLAVMYATGRGETVARQHIEAAWKNRDVEWQ</sequence>
<evidence type="ECO:0000313" key="3">
    <source>
        <dbReference type="EMBL" id="MBP0439470.1"/>
    </source>
</evidence>
<dbReference type="AlphaFoldDB" id="A0A8J7UK34"/>
<evidence type="ECO:0000313" key="4">
    <source>
        <dbReference type="Proteomes" id="UP000666240"/>
    </source>
</evidence>
<evidence type="ECO:0000259" key="1">
    <source>
        <dbReference type="Pfam" id="PF09077"/>
    </source>
</evidence>
<dbReference type="InterPro" id="IPR010982">
    <property type="entry name" value="Lambda_DNA-bd_dom_sf"/>
</dbReference>
<feature type="domain" description="ORC1/DEAH AAA+ ATPase" evidence="2">
    <location>
        <begin position="132"/>
        <end position="248"/>
    </location>
</feature>
<dbReference type="SUPFAM" id="SSF47681">
    <property type="entry name" value="C-terminal domain of B transposition protein"/>
    <property type="match status" value="1"/>
</dbReference>
<dbReference type="InterPro" id="IPR036733">
    <property type="entry name" value="B_transposit_C_sf"/>
</dbReference>
<dbReference type="Gene3D" id="1.10.1180.10">
    <property type="entry name" value="B transposition protein, C-terminal domain"/>
    <property type="match status" value="1"/>
</dbReference>
<dbReference type="PANTHER" id="PTHR35894:SF5">
    <property type="entry name" value="MU-LIKE PROPHAGE FLUMU DNA TRANSPOSITION PROTEIN B"/>
    <property type="match status" value="1"/>
</dbReference>
<dbReference type="EMBL" id="JAGIYY010000003">
    <property type="protein sequence ID" value="MBP0439470.1"/>
    <property type="molecule type" value="Genomic_DNA"/>
</dbReference>
<protein>
    <submittedName>
        <fullName evidence="3">AAA family ATPase</fullName>
    </submittedName>
</protein>